<dbReference type="SUPFAM" id="SSF53850">
    <property type="entry name" value="Periplasmic binding protein-like II"/>
    <property type="match status" value="1"/>
</dbReference>
<comment type="caution">
    <text evidence="2">The sequence shown here is derived from an EMBL/GenBank/DDBJ whole genome shotgun (WGS) entry which is preliminary data.</text>
</comment>
<evidence type="ECO:0000256" key="1">
    <source>
        <dbReference type="SAM" id="SignalP"/>
    </source>
</evidence>
<dbReference type="Proteomes" id="UP000248917">
    <property type="component" value="Unassembled WGS sequence"/>
</dbReference>
<feature type="chain" id="PRO_5016333630" evidence="1">
    <location>
        <begin position="22"/>
        <end position="285"/>
    </location>
</feature>
<sequence>MNNLKKLIYILSFLSTQVLWAQEGAKQLRIGTYTYGTQDRVENLLSFSRLIQEKVDPDCQVFTISFPTVNQLEEAMIRREVELVFISTAGFLSYLERAQEFEILGALLDETGANTGYHSMIASSKHSGILDWEDVKAKSKELRLSMVDRKSTSGYLVPRKELEKQGLSPLEQHFAQVNFRGKHAESLASVLSGESDLAAFGSHDFHALGERKSELNLIWTSASIPLGPVLIRQDLPQQLKLDLEDLLLGLHDRYPKTFQLIKSGWVEAKHASKFEKVSRDHFLSF</sequence>
<dbReference type="Pfam" id="PF12974">
    <property type="entry name" value="Phosphonate-bd"/>
    <property type="match status" value="1"/>
</dbReference>
<dbReference type="PANTHER" id="PTHR35841:SF1">
    <property type="entry name" value="PHOSPHONATES-BINDING PERIPLASMIC PROTEIN"/>
    <property type="match status" value="1"/>
</dbReference>
<name>A0A326RK79_9BACT</name>
<gene>
    <name evidence="2" type="ORF">CLV31_1233</name>
</gene>
<dbReference type="RefSeq" id="WP_111394916.1">
    <property type="nucleotide sequence ID" value="NZ_QKTX01000023.1"/>
</dbReference>
<protein>
    <submittedName>
        <fullName evidence="2">Phosphate/phosphite/phosphonate ABC transporter binding protein</fullName>
    </submittedName>
</protein>
<accession>A0A326RK79</accession>
<reference evidence="2 3" key="1">
    <citation type="submission" date="2018-06" db="EMBL/GenBank/DDBJ databases">
        <title>Genomic Encyclopedia of Archaeal and Bacterial Type Strains, Phase II (KMG-II): from individual species to whole genera.</title>
        <authorList>
            <person name="Goeker M."/>
        </authorList>
    </citation>
    <scope>NUCLEOTIDE SEQUENCE [LARGE SCALE GENOMIC DNA]</scope>
    <source>
        <strain evidence="2 3">T4</strain>
    </source>
</reference>
<keyword evidence="3" id="KW-1185">Reference proteome</keyword>
<dbReference type="Gene3D" id="3.40.190.10">
    <property type="entry name" value="Periplasmic binding protein-like II"/>
    <property type="match status" value="2"/>
</dbReference>
<feature type="signal peptide" evidence="1">
    <location>
        <begin position="1"/>
        <end position="21"/>
    </location>
</feature>
<proteinExistence type="predicted"/>
<organism evidence="2 3">
    <name type="scientific">Algoriphagus aquaeductus</name>
    <dbReference type="NCBI Taxonomy" id="475299"/>
    <lineage>
        <taxon>Bacteria</taxon>
        <taxon>Pseudomonadati</taxon>
        <taxon>Bacteroidota</taxon>
        <taxon>Cytophagia</taxon>
        <taxon>Cytophagales</taxon>
        <taxon>Cyclobacteriaceae</taxon>
        <taxon>Algoriphagus</taxon>
    </lineage>
</organism>
<evidence type="ECO:0000313" key="3">
    <source>
        <dbReference type="Proteomes" id="UP000248917"/>
    </source>
</evidence>
<dbReference type="PANTHER" id="PTHR35841">
    <property type="entry name" value="PHOSPHONATES-BINDING PERIPLASMIC PROTEIN"/>
    <property type="match status" value="1"/>
</dbReference>
<evidence type="ECO:0000313" key="2">
    <source>
        <dbReference type="EMBL" id="PZV76721.1"/>
    </source>
</evidence>
<dbReference type="AlphaFoldDB" id="A0A326RK79"/>
<dbReference type="EMBL" id="QKTX01000023">
    <property type="protein sequence ID" value="PZV76721.1"/>
    <property type="molecule type" value="Genomic_DNA"/>
</dbReference>
<keyword evidence="1" id="KW-0732">Signal</keyword>
<dbReference type="OrthoDB" id="9781943at2"/>